<dbReference type="Proteomes" id="UP000789901">
    <property type="component" value="Unassembled WGS sequence"/>
</dbReference>
<gene>
    <name evidence="2" type="ORF">GMARGA_LOCUS30856</name>
</gene>
<feature type="compositionally biased region" description="Low complexity" evidence="1">
    <location>
        <begin position="1"/>
        <end position="10"/>
    </location>
</feature>
<evidence type="ECO:0000256" key="1">
    <source>
        <dbReference type="SAM" id="MobiDB-lite"/>
    </source>
</evidence>
<organism evidence="2 3">
    <name type="scientific">Gigaspora margarita</name>
    <dbReference type="NCBI Taxonomy" id="4874"/>
    <lineage>
        <taxon>Eukaryota</taxon>
        <taxon>Fungi</taxon>
        <taxon>Fungi incertae sedis</taxon>
        <taxon>Mucoromycota</taxon>
        <taxon>Glomeromycotina</taxon>
        <taxon>Glomeromycetes</taxon>
        <taxon>Diversisporales</taxon>
        <taxon>Gigasporaceae</taxon>
        <taxon>Gigaspora</taxon>
    </lineage>
</organism>
<feature type="region of interest" description="Disordered" evidence="1">
    <location>
        <begin position="1"/>
        <end position="20"/>
    </location>
</feature>
<proteinExistence type="predicted"/>
<dbReference type="EMBL" id="CAJVQB010044520">
    <property type="protein sequence ID" value="CAG8831964.1"/>
    <property type="molecule type" value="Genomic_DNA"/>
</dbReference>
<comment type="caution">
    <text evidence="2">The sequence shown here is derived from an EMBL/GenBank/DDBJ whole genome shotgun (WGS) entry which is preliminary data.</text>
</comment>
<accession>A0ABN7WHI6</accession>
<name>A0ABN7WHI6_GIGMA</name>
<evidence type="ECO:0000313" key="3">
    <source>
        <dbReference type="Proteomes" id="UP000789901"/>
    </source>
</evidence>
<feature type="non-terminal residue" evidence="2">
    <location>
        <position position="1"/>
    </location>
</feature>
<keyword evidence="3" id="KW-1185">Reference proteome</keyword>
<protein>
    <submittedName>
        <fullName evidence="2">7167_t:CDS:1</fullName>
    </submittedName>
</protein>
<reference evidence="2 3" key="1">
    <citation type="submission" date="2021-06" db="EMBL/GenBank/DDBJ databases">
        <authorList>
            <person name="Kallberg Y."/>
            <person name="Tangrot J."/>
            <person name="Rosling A."/>
        </authorList>
    </citation>
    <scope>NUCLEOTIDE SEQUENCE [LARGE SCALE GENOMIC DNA]</scope>
    <source>
        <strain evidence="2 3">120-4 pot B 10/14</strain>
    </source>
</reference>
<sequence length="58" mass="6596">KSRSRSSSPSELEHESSRIPISQQNISFNNELQEIAVLVNNLIQEFGNVRTTKQLDLL</sequence>
<evidence type="ECO:0000313" key="2">
    <source>
        <dbReference type="EMBL" id="CAG8831964.1"/>
    </source>
</evidence>